<evidence type="ECO:0000313" key="1">
    <source>
        <dbReference type="EMBL" id="CAZ83925.1"/>
    </source>
</evidence>
<dbReference type="EMBL" id="FN430311">
    <property type="protein sequence ID" value="CAZ83925.1"/>
    <property type="molecule type" value="Genomic_DNA"/>
</dbReference>
<dbReference type="RefSeq" id="XP_002839734.1">
    <property type="nucleotide sequence ID" value="XM_002839688.1"/>
</dbReference>
<reference evidence="1 2" key="1">
    <citation type="journal article" date="2010" name="Nature">
        <title>Perigord black truffle genome uncovers evolutionary origins and mechanisms of symbiosis.</title>
        <authorList>
            <person name="Martin F."/>
            <person name="Kohler A."/>
            <person name="Murat C."/>
            <person name="Balestrini R."/>
            <person name="Coutinho P.M."/>
            <person name="Jaillon O."/>
            <person name="Montanini B."/>
            <person name="Morin E."/>
            <person name="Noel B."/>
            <person name="Percudani R."/>
            <person name="Porcel B."/>
            <person name="Rubini A."/>
            <person name="Amicucci A."/>
            <person name="Amselem J."/>
            <person name="Anthouard V."/>
            <person name="Arcioni S."/>
            <person name="Artiguenave F."/>
            <person name="Aury J.M."/>
            <person name="Ballario P."/>
            <person name="Bolchi A."/>
            <person name="Brenna A."/>
            <person name="Brun A."/>
            <person name="Buee M."/>
            <person name="Cantarel B."/>
            <person name="Chevalier G."/>
            <person name="Couloux A."/>
            <person name="Da Silva C."/>
            <person name="Denoeud F."/>
            <person name="Duplessis S."/>
            <person name="Ghignone S."/>
            <person name="Hilselberger B."/>
            <person name="Iotti M."/>
            <person name="Marcais B."/>
            <person name="Mello A."/>
            <person name="Miranda M."/>
            <person name="Pacioni G."/>
            <person name="Quesneville H."/>
            <person name="Riccioni C."/>
            <person name="Ruotolo R."/>
            <person name="Splivallo R."/>
            <person name="Stocchi V."/>
            <person name="Tisserant E."/>
            <person name="Viscomi A.R."/>
            <person name="Zambonelli A."/>
            <person name="Zampieri E."/>
            <person name="Henrissat B."/>
            <person name="Lebrun M.H."/>
            <person name="Paolocci F."/>
            <person name="Bonfante P."/>
            <person name="Ottonello S."/>
            <person name="Wincker P."/>
        </authorList>
    </citation>
    <scope>NUCLEOTIDE SEQUENCE [LARGE SCALE GENOMIC DNA]</scope>
    <source>
        <strain evidence="1 2">Mel28</strain>
    </source>
</reference>
<organism evidence="1 2">
    <name type="scientific">Tuber melanosporum (strain Mel28)</name>
    <name type="common">Perigord black truffle</name>
    <dbReference type="NCBI Taxonomy" id="656061"/>
    <lineage>
        <taxon>Eukaryota</taxon>
        <taxon>Fungi</taxon>
        <taxon>Dikarya</taxon>
        <taxon>Ascomycota</taxon>
        <taxon>Pezizomycotina</taxon>
        <taxon>Pezizomycetes</taxon>
        <taxon>Pezizales</taxon>
        <taxon>Tuberaceae</taxon>
        <taxon>Tuber</taxon>
    </lineage>
</organism>
<dbReference type="HOGENOM" id="CLU_3147364_0_0_1"/>
<dbReference type="KEGG" id="tml:GSTUM_00002362001"/>
<sequence length="49" mass="5902">YLRELPSSEGACPLRSKSPSETWFLLFDKYRNLNFSYPYNFVFIYLVDN</sequence>
<dbReference type="InParanoid" id="D5GHD2"/>
<dbReference type="AlphaFoldDB" id="D5GHD2"/>
<keyword evidence="2" id="KW-1185">Reference proteome</keyword>
<accession>D5GHD2</accession>
<dbReference type="Proteomes" id="UP000006911">
    <property type="component" value="Unassembled WGS sequence"/>
</dbReference>
<feature type="non-terminal residue" evidence="1">
    <location>
        <position position="1"/>
    </location>
</feature>
<protein>
    <submittedName>
        <fullName evidence="1">(Perigord truffle) hypothetical protein</fullName>
    </submittedName>
</protein>
<gene>
    <name evidence="1" type="ORF">GSTUM_00002362001</name>
</gene>
<dbReference type="GeneID" id="9187871"/>
<evidence type="ECO:0000313" key="2">
    <source>
        <dbReference type="Proteomes" id="UP000006911"/>
    </source>
</evidence>
<proteinExistence type="predicted"/>
<name>D5GHD2_TUBMM</name>